<evidence type="ECO:0000313" key="2">
    <source>
        <dbReference type="Proteomes" id="UP000256661"/>
    </source>
</evidence>
<evidence type="ECO:0000313" key="1">
    <source>
        <dbReference type="EMBL" id="REE99992.1"/>
    </source>
</evidence>
<dbReference type="Pfam" id="PF00106">
    <property type="entry name" value="adh_short"/>
    <property type="match status" value="1"/>
</dbReference>
<comment type="caution">
    <text evidence="1">The sequence shown here is derived from an EMBL/GenBank/DDBJ whole genome shotgun (WGS) entry which is preliminary data.</text>
</comment>
<reference evidence="1 2" key="1">
    <citation type="submission" date="2018-08" db="EMBL/GenBank/DDBJ databases">
        <title>Sequencing the genomes of 1000 actinobacteria strains.</title>
        <authorList>
            <person name="Klenk H.-P."/>
        </authorList>
    </citation>
    <scope>NUCLEOTIDE SEQUENCE [LARGE SCALE GENOMIC DNA]</scope>
    <source>
        <strain evidence="1 2">DSM 43927</strain>
    </source>
</reference>
<organism evidence="1 2">
    <name type="scientific">Thermomonospora umbrina</name>
    <dbReference type="NCBI Taxonomy" id="111806"/>
    <lineage>
        <taxon>Bacteria</taxon>
        <taxon>Bacillati</taxon>
        <taxon>Actinomycetota</taxon>
        <taxon>Actinomycetes</taxon>
        <taxon>Streptosporangiales</taxon>
        <taxon>Thermomonosporaceae</taxon>
        <taxon>Thermomonospora</taxon>
    </lineage>
</organism>
<dbReference type="RefSeq" id="WP_116025206.1">
    <property type="nucleotide sequence ID" value="NZ_QTTT01000001.1"/>
</dbReference>
<name>A0A3D9SVL5_9ACTN</name>
<sequence>MRGRSAHGHRAAVITGAGGGIGAATDCRPAAEGYRAVLTGRRAEPLGNVAKQMAPTAVDVTDRAAVRAPAARLDRCDVLVDVAGGTIARADRRAMDEPNVLGPQPMTDRSRGDAAMVGPVVAEDVTRPPHVTIDLLVPRFHAQAARHEVHRAHQDRQG</sequence>
<dbReference type="Proteomes" id="UP000256661">
    <property type="component" value="Unassembled WGS sequence"/>
</dbReference>
<dbReference type="EMBL" id="QTTT01000001">
    <property type="protein sequence ID" value="REE99992.1"/>
    <property type="molecule type" value="Genomic_DNA"/>
</dbReference>
<gene>
    <name evidence="1" type="ORF">DFJ69_5513</name>
</gene>
<dbReference type="InterPro" id="IPR002347">
    <property type="entry name" value="SDR_fam"/>
</dbReference>
<dbReference type="AlphaFoldDB" id="A0A3D9SVL5"/>
<dbReference type="SUPFAM" id="SSF51735">
    <property type="entry name" value="NAD(P)-binding Rossmann-fold domains"/>
    <property type="match status" value="1"/>
</dbReference>
<dbReference type="OrthoDB" id="9775296at2"/>
<protein>
    <submittedName>
        <fullName evidence="1">Short subunit dehydrogenase</fullName>
    </submittedName>
</protein>
<dbReference type="Gene3D" id="3.40.50.720">
    <property type="entry name" value="NAD(P)-binding Rossmann-like Domain"/>
    <property type="match status" value="1"/>
</dbReference>
<dbReference type="InterPro" id="IPR036291">
    <property type="entry name" value="NAD(P)-bd_dom_sf"/>
</dbReference>
<keyword evidence="2" id="KW-1185">Reference proteome</keyword>
<accession>A0A3D9SVL5</accession>
<proteinExistence type="predicted"/>